<keyword evidence="3" id="KW-0812">Transmembrane</keyword>
<comment type="caution">
    <text evidence="4">The sequence shown here is derived from an EMBL/GenBank/DDBJ whole genome shotgun (WGS) entry which is preliminary data.</text>
</comment>
<evidence type="ECO:0000256" key="2">
    <source>
        <dbReference type="ARBA" id="ARBA00023136"/>
    </source>
</evidence>
<evidence type="ECO:0000256" key="1">
    <source>
        <dbReference type="ARBA" id="ARBA00005278"/>
    </source>
</evidence>
<comment type="similarity">
    <text evidence="1">Belongs to the GerABKA family.</text>
</comment>
<evidence type="ECO:0000313" key="4">
    <source>
        <dbReference type="EMBL" id="MDQ0157961.1"/>
    </source>
</evidence>
<sequence length="190" mass="21066">MVPFSLWLEMFLMILMFEVVREAGVRLPQAVGSALSIVGALILGQVAVTAGLVGAPTIVVISISYISAFIITPIADITALLRIALLISSTMFGMFGLIVALLGLITHMVSLTSLGIPYMAPLAPTYFRDFKDTFIRFPTKWLKQRPTSISNKRSTKIERFNIYFDFGISKDGIPFRLNSFPFLRRSLVNN</sequence>
<evidence type="ECO:0000313" key="5">
    <source>
        <dbReference type="Proteomes" id="UP001231362"/>
    </source>
</evidence>
<keyword evidence="2 3" id="KW-0472">Membrane</keyword>
<accession>A0ABT9VAG7</accession>
<dbReference type="Proteomes" id="UP001231362">
    <property type="component" value="Unassembled WGS sequence"/>
</dbReference>
<protein>
    <recommendedName>
        <fullName evidence="6">Spore germination protein</fullName>
    </recommendedName>
</protein>
<dbReference type="PANTHER" id="PTHR22550">
    <property type="entry name" value="SPORE GERMINATION PROTEIN"/>
    <property type="match status" value="1"/>
</dbReference>
<organism evidence="4 5">
    <name type="scientific">Anoxybacillus andreesenii</name>
    <dbReference type="NCBI Taxonomy" id="1325932"/>
    <lineage>
        <taxon>Bacteria</taxon>
        <taxon>Bacillati</taxon>
        <taxon>Bacillota</taxon>
        <taxon>Bacilli</taxon>
        <taxon>Bacillales</taxon>
        <taxon>Anoxybacillaceae</taxon>
        <taxon>Anoxybacillus</taxon>
    </lineage>
</organism>
<name>A0ABT9VAG7_9BACL</name>
<dbReference type="EMBL" id="JAUSTU010000050">
    <property type="protein sequence ID" value="MDQ0157961.1"/>
    <property type="molecule type" value="Genomic_DNA"/>
</dbReference>
<proteinExistence type="inferred from homology"/>
<keyword evidence="3" id="KW-1133">Transmembrane helix</keyword>
<dbReference type="InterPro" id="IPR050768">
    <property type="entry name" value="UPF0353/GerABKA_families"/>
</dbReference>
<keyword evidence="5" id="KW-1185">Reference proteome</keyword>
<feature type="transmembrane region" description="Helical" evidence="3">
    <location>
        <begin position="79"/>
        <end position="102"/>
    </location>
</feature>
<dbReference type="Pfam" id="PF03323">
    <property type="entry name" value="GerA"/>
    <property type="match status" value="1"/>
</dbReference>
<dbReference type="PANTHER" id="PTHR22550:SF5">
    <property type="entry name" value="LEUCINE ZIPPER PROTEIN 4"/>
    <property type="match status" value="1"/>
</dbReference>
<evidence type="ECO:0008006" key="6">
    <source>
        <dbReference type="Google" id="ProtNLM"/>
    </source>
</evidence>
<feature type="transmembrane region" description="Helical" evidence="3">
    <location>
        <begin position="30"/>
        <end position="48"/>
    </location>
</feature>
<evidence type="ECO:0000256" key="3">
    <source>
        <dbReference type="SAM" id="Phobius"/>
    </source>
</evidence>
<dbReference type="InterPro" id="IPR004995">
    <property type="entry name" value="Spore_Ger"/>
</dbReference>
<feature type="transmembrane region" description="Helical" evidence="3">
    <location>
        <begin position="54"/>
        <end position="72"/>
    </location>
</feature>
<reference evidence="4 5" key="1">
    <citation type="submission" date="2023-07" db="EMBL/GenBank/DDBJ databases">
        <title>Genomic Encyclopedia of Type Strains, Phase IV (KMG-IV): sequencing the most valuable type-strain genomes for metagenomic binning, comparative biology and taxonomic classification.</title>
        <authorList>
            <person name="Goeker M."/>
        </authorList>
    </citation>
    <scope>NUCLEOTIDE SEQUENCE [LARGE SCALE GENOMIC DNA]</scope>
    <source>
        <strain evidence="4 5">DSM 23948</strain>
    </source>
</reference>
<gene>
    <name evidence="4" type="ORF">J2S07_004334</name>
</gene>